<sequence>MKSLVLHLLISAVLYLPSQSLLADAAVDERAMKAAYLYNFTLFAQWPSLPDADFQLCVLGSTPLDEELTHLEGKKAQNGLPISIRWVLPNESFSGCQVLYVDERNRRTLDSLLHQLAASPVLTITDATGFADRGIMIEMRRQGPRIVFDVNLAAARRVNLDFSARLLKLASFVAYRS</sequence>
<dbReference type="InterPro" id="IPR025293">
    <property type="entry name" value="YfiR/HmsC-like"/>
</dbReference>
<reference evidence="3" key="1">
    <citation type="journal article" date="2021" name="Front. Microbiol.">
        <title>Genomic Analysis of the 1-Aminocyclopropane-1-Carboxylate Deaminase-Producing Pseudomonas thivervalensis SC5 Reveals Its Multifaceted Roles in Soil and in Beneficial Interactions With Plants.</title>
        <authorList>
            <person name="Nascimento F.X."/>
            <person name="Uron P."/>
            <person name="Glick B.R."/>
            <person name="Giachini A."/>
            <person name="Rossi M.J."/>
        </authorList>
    </citation>
    <scope>NUCLEOTIDE SEQUENCE [LARGE SCALE GENOMIC DNA]</scope>
    <source>
        <strain evidence="3">PLM3</strain>
    </source>
</reference>
<name>A0A2Z4Z931_9PSED</name>
<accession>A0A2Z4Z931</accession>
<protein>
    <recommendedName>
        <fullName evidence="4">DUF4154 domain-containing protein</fullName>
    </recommendedName>
</protein>
<dbReference type="EMBL" id="CP022202">
    <property type="protein sequence ID" value="AXA60070.1"/>
    <property type="molecule type" value="Genomic_DNA"/>
</dbReference>
<dbReference type="AlphaFoldDB" id="A0A2Z4Z931"/>
<feature type="signal peptide" evidence="1">
    <location>
        <begin position="1"/>
        <end position="23"/>
    </location>
</feature>
<organism evidence="2 3">
    <name type="scientific">Pseudomonas thivervalensis</name>
    <dbReference type="NCBI Taxonomy" id="86265"/>
    <lineage>
        <taxon>Bacteria</taxon>
        <taxon>Pseudomonadati</taxon>
        <taxon>Pseudomonadota</taxon>
        <taxon>Gammaproteobacteria</taxon>
        <taxon>Pseudomonadales</taxon>
        <taxon>Pseudomonadaceae</taxon>
        <taxon>Pseudomonas</taxon>
    </lineage>
</organism>
<keyword evidence="3" id="KW-1185">Reference proteome</keyword>
<dbReference type="RefSeq" id="WP_208666868.1">
    <property type="nucleotide sequence ID" value="NZ_CP022201.1"/>
</dbReference>
<evidence type="ECO:0000313" key="2">
    <source>
        <dbReference type="EMBL" id="AXA60070.1"/>
    </source>
</evidence>
<keyword evidence="1" id="KW-0732">Signal</keyword>
<dbReference type="Pfam" id="PF13689">
    <property type="entry name" value="DUF4154"/>
    <property type="match status" value="1"/>
</dbReference>
<evidence type="ECO:0000313" key="3">
    <source>
        <dbReference type="Proteomes" id="UP000251666"/>
    </source>
</evidence>
<dbReference type="KEGG" id="pthv:CE140_08455"/>
<gene>
    <name evidence="2" type="ORF">CEQ51_08295</name>
</gene>
<evidence type="ECO:0008006" key="4">
    <source>
        <dbReference type="Google" id="ProtNLM"/>
    </source>
</evidence>
<evidence type="ECO:0000256" key="1">
    <source>
        <dbReference type="SAM" id="SignalP"/>
    </source>
</evidence>
<feature type="chain" id="PRO_5044388305" description="DUF4154 domain-containing protein" evidence="1">
    <location>
        <begin position="24"/>
        <end position="177"/>
    </location>
</feature>
<proteinExistence type="predicted"/>
<dbReference type="Proteomes" id="UP000251666">
    <property type="component" value="Chromosome"/>
</dbReference>